<evidence type="ECO:0000256" key="4">
    <source>
        <dbReference type="ARBA" id="ARBA00022679"/>
    </source>
</evidence>
<keyword evidence="6" id="KW-0479">Metal-binding</keyword>
<evidence type="ECO:0000256" key="9">
    <source>
        <dbReference type="ARBA" id="ARBA00022833"/>
    </source>
</evidence>
<dbReference type="OrthoDB" id="695618at2759"/>
<evidence type="ECO:0000256" key="8">
    <source>
        <dbReference type="ARBA" id="ARBA00022786"/>
    </source>
</evidence>
<comment type="catalytic activity">
    <reaction evidence="1">
        <text>S-ubiquitinyl-[E2 ubiquitin-conjugating enzyme]-L-cysteine + [acceptor protein]-L-lysine = [E2 ubiquitin-conjugating enzyme]-L-cysteine + N(6)-ubiquitinyl-[acceptor protein]-L-lysine.</text>
        <dbReference type="EC" id="2.3.2.27"/>
    </reaction>
</comment>
<keyword evidence="8" id="KW-0833">Ubl conjugation pathway</keyword>
<dbReference type="Pfam" id="PF12483">
    <property type="entry name" value="GIDE"/>
    <property type="match status" value="1"/>
</dbReference>
<dbReference type="EC" id="2.3.2.27" evidence="3"/>
<dbReference type="STRING" id="888268.A0A1E5WJF1"/>
<dbReference type="GO" id="GO:0016020">
    <property type="term" value="C:membrane"/>
    <property type="evidence" value="ECO:0007669"/>
    <property type="project" value="UniProtKB-SubCell"/>
</dbReference>
<evidence type="ECO:0000313" key="13">
    <source>
        <dbReference type="EMBL" id="OEL37541.1"/>
    </source>
</evidence>
<dbReference type="PANTHER" id="PTHR47568:SF2">
    <property type="entry name" value="E3 UBIQUITIN-PROTEIN LIGASE SP1-RELATED"/>
    <property type="match status" value="1"/>
</dbReference>
<dbReference type="InterPro" id="IPR022170">
    <property type="entry name" value="MUL1-like"/>
</dbReference>
<dbReference type="EMBL" id="LWDX02005128">
    <property type="protein sequence ID" value="OEL37541.1"/>
    <property type="molecule type" value="Genomic_DNA"/>
</dbReference>
<keyword evidence="7" id="KW-0863">Zinc-finger</keyword>
<feature type="domain" description="E3 Ubiquitin ligase MUL1-like" evidence="12">
    <location>
        <begin position="107"/>
        <end position="175"/>
    </location>
</feature>
<evidence type="ECO:0000256" key="6">
    <source>
        <dbReference type="ARBA" id="ARBA00022723"/>
    </source>
</evidence>
<evidence type="ECO:0000313" key="14">
    <source>
        <dbReference type="Proteomes" id="UP000095767"/>
    </source>
</evidence>
<evidence type="ECO:0000256" key="11">
    <source>
        <dbReference type="ARBA" id="ARBA00023136"/>
    </source>
</evidence>
<proteinExistence type="predicted"/>
<evidence type="ECO:0000256" key="7">
    <source>
        <dbReference type="ARBA" id="ARBA00022771"/>
    </source>
</evidence>
<comment type="subcellular location">
    <subcellularLocation>
        <location evidence="2">Membrane</location>
        <topology evidence="2">Multi-pass membrane protein</topology>
    </subcellularLocation>
</comment>
<dbReference type="GO" id="GO:0061630">
    <property type="term" value="F:ubiquitin protein ligase activity"/>
    <property type="evidence" value="ECO:0007669"/>
    <property type="project" value="UniProtKB-EC"/>
</dbReference>
<dbReference type="AlphaFoldDB" id="A0A1E5WJF1"/>
<keyword evidence="14" id="KW-1185">Reference proteome</keyword>
<dbReference type="GO" id="GO:0016567">
    <property type="term" value="P:protein ubiquitination"/>
    <property type="evidence" value="ECO:0007669"/>
    <property type="project" value="InterPro"/>
</dbReference>
<sequence length="176" mass="19411">MLLDSSFGHLSPVTVSGRVRSDTPLIGQQSGLQAAIVEQHVTTDFTRASCNTTLLKEDTQEKKAGEEYLVAKKTQKKCGDEHLPIKKEEKDDVGQWTQCSEKISSTKKEVSWNLILGLRRTEYTLPTGTNLPVVGEAVKGDSGRILIKRPRNGGPFHVSRSSVDKIVSNLGSDERY</sequence>
<keyword evidence="11" id="KW-0472">Membrane</keyword>
<comment type="caution">
    <text evidence="13">The sequence shown here is derived from an EMBL/GenBank/DDBJ whole genome shotgun (WGS) entry which is preliminary data.</text>
</comment>
<evidence type="ECO:0000256" key="3">
    <source>
        <dbReference type="ARBA" id="ARBA00012483"/>
    </source>
</evidence>
<keyword evidence="5" id="KW-0812">Transmembrane</keyword>
<keyword evidence="4" id="KW-0808">Transferase</keyword>
<protein>
    <recommendedName>
        <fullName evidence="3">RING-type E3 ubiquitin transferase</fullName>
        <ecNumber evidence="3">2.3.2.27</ecNumber>
    </recommendedName>
</protein>
<name>A0A1E5WJF1_9POAL</name>
<gene>
    <name evidence="13" type="ORF">BAE44_0001446</name>
</gene>
<accession>A0A1E5WJF1</accession>
<dbReference type="GO" id="GO:0008270">
    <property type="term" value="F:zinc ion binding"/>
    <property type="evidence" value="ECO:0007669"/>
    <property type="project" value="UniProtKB-KW"/>
</dbReference>
<dbReference type="PANTHER" id="PTHR47568">
    <property type="match status" value="1"/>
</dbReference>
<evidence type="ECO:0000256" key="1">
    <source>
        <dbReference type="ARBA" id="ARBA00000900"/>
    </source>
</evidence>
<dbReference type="Proteomes" id="UP000095767">
    <property type="component" value="Unassembled WGS sequence"/>
</dbReference>
<evidence type="ECO:0000256" key="5">
    <source>
        <dbReference type="ARBA" id="ARBA00022692"/>
    </source>
</evidence>
<reference evidence="13 14" key="1">
    <citation type="submission" date="2016-09" db="EMBL/GenBank/DDBJ databases">
        <title>The draft genome of Dichanthelium oligosanthes: A C3 panicoid grass species.</title>
        <authorList>
            <person name="Studer A.J."/>
            <person name="Schnable J.C."/>
            <person name="Brutnell T.P."/>
        </authorList>
    </citation>
    <scope>NUCLEOTIDE SEQUENCE [LARGE SCALE GENOMIC DNA]</scope>
    <source>
        <strain evidence="14">cv. Kellogg 1175</strain>
        <tissue evidence="13">Leaf</tissue>
    </source>
</reference>
<evidence type="ECO:0000256" key="10">
    <source>
        <dbReference type="ARBA" id="ARBA00022989"/>
    </source>
</evidence>
<evidence type="ECO:0000259" key="12">
    <source>
        <dbReference type="Pfam" id="PF12483"/>
    </source>
</evidence>
<organism evidence="13 14">
    <name type="scientific">Dichanthelium oligosanthes</name>
    <dbReference type="NCBI Taxonomy" id="888268"/>
    <lineage>
        <taxon>Eukaryota</taxon>
        <taxon>Viridiplantae</taxon>
        <taxon>Streptophyta</taxon>
        <taxon>Embryophyta</taxon>
        <taxon>Tracheophyta</taxon>
        <taxon>Spermatophyta</taxon>
        <taxon>Magnoliopsida</taxon>
        <taxon>Liliopsida</taxon>
        <taxon>Poales</taxon>
        <taxon>Poaceae</taxon>
        <taxon>PACMAD clade</taxon>
        <taxon>Panicoideae</taxon>
        <taxon>Panicodae</taxon>
        <taxon>Paniceae</taxon>
        <taxon>Dichantheliinae</taxon>
        <taxon>Dichanthelium</taxon>
    </lineage>
</organism>
<evidence type="ECO:0000256" key="2">
    <source>
        <dbReference type="ARBA" id="ARBA00004141"/>
    </source>
</evidence>
<dbReference type="InterPro" id="IPR044231">
    <property type="entry name" value="SP1/SPL1"/>
</dbReference>
<keyword evidence="10" id="KW-1133">Transmembrane helix</keyword>
<keyword evidence="9" id="KW-0862">Zinc</keyword>